<feature type="compositionally biased region" description="Polar residues" evidence="1">
    <location>
        <begin position="170"/>
        <end position="189"/>
    </location>
</feature>
<comment type="caution">
    <text evidence="2">The sequence shown here is derived from an EMBL/GenBank/DDBJ whole genome shotgun (WGS) entry which is preliminary data.</text>
</comment>
<dbReference type="EMBL" id="CAWUPB010001009">
    <property type="protein sequence ID" value="CAK7336721.1"/>
    <property type="molecule type" value="Genomic_DNA"/>
</dbReference>
<dbReference type="InterPro" id="IPR028015">
    <property type="entry name" value="CCDC84-like"/>
</dbReference>
<dbReference type="PANTHER" id="PTHR31198">
    <property type="entry name" value="COILED-COIL DOMAIN-CONTAINING PROTEIN 84"/>
    <property type="match status" value="1"/>
</dbReference>
<organism evidence="2 3">
    <name type="scientific">Dovyalis caffra</name>
    <dbReference type="NCBI Taxonomy" id="77055"/>
    <lineage>
        <taxon>Eukaryota</taxon>
        <taxon>Viridiplantae</taxon>
        <taxon>Streptophyta</taxon>
        <taxon>Embryophyta</taxon>
        <taxon>Tracheophyta</taxon>
        <taxon>Spermatophyta</taxon>
        <taxon>Magnoliopsida</taxon>
        <taxon>eudicotyledons</taxon>
        <taxon>Gunneridae</taxon>
        <taxon>Pentapetalae</taxon>
        <taxon>rosids</taxon>
        <taxon>fabids</taxon>
        <taxon>Malpighiales</taxon>
        <taxon>Salicaceae</taxon>
        <taxon>Flacourtieae</taxon>
        <taxon>Dovyalis</taxon>
    </lineage>
</organism>
<keyword evidence="3" id="KW-1185">Reference proteome</keyword>
<feature type="region of interest" description="Disordered" evidence="1">
    <location>
        <begin position="32"/>
        <end position="52"/>
    </location>
</feature>
<name>A0AAV1RIZ2_9ROSI</name>
<feature type="region of interest" description="Disordered" evidence="1">
    <location>
        <begin position="170"/>
        <end position="200"/>
    </location>
</feature>
<dbReference type="AlphaFoldDB" id="A0AAV1RIZ2"/>
<proteinExistence type="predicted"/>
<accession>A0AAV1RIZ2</accession>
<sequence>MWKYGSGMDRVDTFRILEADVAKWEKKCEALRNEGSSSGDGSGGMQVGPSNDIRNEINLENINSFENNSLDNVNLNISNGVMPLQYYTNEYQISNSGVSAVTNAGPSMYGVVSTLPVRAHSGSQNIPQVLALAPQLAGVTQVPALTPQMAGGNVHTGAPPPWLEATEENQLNVQQKPISSRSVPVSNKSGKSHKLNPKRVGAAWAERRKMEMEMEKRGEMVKSDCNANWLPNFGRVWQSGSRKESRKEFEKEKRKLPNVESHTEMPITIQPYISKRMALDWHALDSCVDKKMSWHLKQSSICAWIKNVTD</sequence>
<evidence type="ECO:0000313" key="3">
    <source>
        <dbReference type="Proteomes" id="UP001314170"/>
    </source>
</evidence>
<dbReference type="Pfam" id="PF14968">
    <property type="entry name" value="CCDC84"/>
    <property type="match status" value="1"/>
</dbReference>
<reference evidence="2 3" key="1">
    <citation type="submission" date="2024-01" db="EMBL/GenBank/DDBJ databases">
        <authorList>
            <person name="Waweru B."/>
        </authorList>
    </citation>
    <scope>NUCLEOTIDE SEQUENCE [LARGE SCALE GENOMIC DNA]</scope>
</reference>
<dbReference type="PANTHER" id="PTHR31198:SF1">
    <property type="entry name" value="CENTROSOMAL AT-AC SPLICING FACTOR"/>
    <property type="match status" value="1"/>
</dbReference>
<gene>
    <name evidence="2" type="ORF">DCAF_LOCUS11733</name>
</gene>
<dbReference type="Proteomes" id="UP001314170">
    <property type="component" value="Unassembled WGS sequence"/>
</dbReference>
<protein>
    <submittedName>
        <fullName evidence="2">Uncharacterized protein</fullName>
    </submittedName>
</protein>
<evidence type="ECO:0000313" key="2">
    <source>
        <dbReference type="EMBL" id="CAK7336721.1"/>
    </source>
</evidence>
<evidence type="ECO:0000256" key="1">
    <source>
        <dbReference type="SAM" id="MobiDB-lite"/>
    </source>
</evidence>